<name>A0A2K1KJ44_PHYPA</name>
<evidence type="ECO:0000256" key="6">
    <source>
        <dbReference type="SAM" id="MobiDB-lite"/>
    </source>
</evidence>
<dbReference type="InParanoid" id="A0A2K1KJ44"/>
<reference evidence="9" key="3">
    <citation type="submission" date="2020-12" db="UniProtKB">
        <authorList>
            <consortium name="EnsemblPlants"/>
        </authorList>
    </citation>
    <scope>IDENTIFICATION</scope>
</reference>
<dbReference type="Gene3D" id="3.30.730.10">
    <property type="entry name" value="AP2/ERF domain"/>
    <property type="match status" value="1"/>
</dbReference>
<dbReference type="InterPro" id="IPR001471">
    <property type="entry name" value="AP2/ERF_dom"/>
</dbReference>
<sequence length="177" mass="21214">METTNSTKYLYYEPKTKRWSVYVREPWVKGKRIFLGTHESQRLAIRCQDRAKLKLEAELAHMSTAEREIKKVQPIILEFPREDYEDDKGGKRDTLSRKEFFKYLAHESRAKYQQYKPTPCLLKFLAEEREYESLSRSSSQKLNEEVKRAHIVQRRNHGNLRRQSQAPRLGITLRLKR</sequence>
<dbReference type="EnsemblPlants" id="Pp3c5_10090V3.1">
    <property type="protein sequence ID" value="Pp3c5_10090V3.1"/>
    <property type="gene ID" value="Pp3c5_10090"/>
</dbReference>
<dbReference type="InterPro" id="IPR016177">
    <property type="entry name" value="DNA-bd_dom_sf"/>
</dbReference>
<reference evidence="8 10" key="2">
    <citation type="journal article" date="2018" name="Plant J.">
        <title>The Physcomitrella patens chromosome-scale assembly reveals moss genome structure and evolution.</title>
        <authorList>
            <person name="Lang D."/>
            <person name="Ullrich K.K."/>
            <person name="Murat F."/>
            <person name="Fuchs J."/>
            <person name="Jenkins J."/>
            <person name="Haas F.B."/>
            <person name="Piednoel M."/>
            <person name="Gundlach H."/>
            <person name="Van Bel M."/>
            <person name="Meyberg R."/>
            <person name="Vives C."/>
            <person name="Morata J."/>
            <person name="Symeonidi A."/>
            <person name="Hiss M."/>
            <person name="Muchero W."/>
            <person name="Kamisugi Y."/>
            <person name="Saleh O."/>
            <person name="Blanc G."/>
            <person name="Decker E.L."/>
            <person name="van Gessel N."/>
            <person name="Grimwood J."/>
            <person name="Hayes R.D."/>
            <person name="Graham S.W."/>
            <person name="Gunter L.E."/>
            <person name="McDaniel S.F."/>
            <person name="Hoernstein S.N.W."/>
            <person name="Larsson A."/>
            <person name="Li F.W."/>
            <person name="Perroud P.F."/>
            <person name="Phillips J."/>
            <person name="Ranjan P."/>
            <person name="Rokshar D.S."/>
            <person name="Rothfels C.J."/>
            <person name="Schneider L."/>
            <person name="Shu S."/>
            <person name="Stevenson D.W."/>
            <person name="Thummler F."/>
            <person name="Tillich M."/>
            <person name="Villarreal Aguilar J.C."/>
            <person name="Widiez T."/>
            <person name="Wong G.K."/>
            <person name="Wymore A."/>
            <person name="Zhang Y."/>
            <person name="Zimmer A.D."/>
            <person name="Quatrano R.S."/>
            <person name="Mayer K.F.X."/>
            <person name="Goodstein D."/>
            <person name="Casacuberta J.M."/>
            <person name="Vandepoele K."/>
            <person name="Reski R."/>
            <person name="Cuming A.C."/>
            <person name="Tuskan G.A."/>
            <person name="Maumus F."/>
            <person name="Salse J."/>
            <person name="Schmutz J."/>
            <person name="Rensing S.A."/>
        </authorList>
    </citation>
    <scope>NUCLEOTIDE SEQUENCE [LARGE SCALE GENOMIC DNA]</scope>
    <source>
        <strain evidence="9 10">cv. Gransden 2004</strain>
    </source>
</reference>
<feature type="domain" description="AP2/ERF" evidence="7">
    <location>
        <begin position="6"/>
        <end position="80"/>
    </location>
</feature>
<comment type="subcellular location">
    <subcellularLocation>
        <location evidence="1">Nucleus</location>
    </subcellularLocation>
</comment>
<evidence type="ECO:0000313" key="8">
    <source>
        <dbReference type="EMBL" id="PNR53800.1"/>
    </source>
</evidence>
<evidence type="ECO:0000256" key="5">
    <source>
        <dbReference type="ARBA" id="ARBA00023242"/>
    </source>
</evidence>
<evidence type="ECO:0000313" key="10">
    <source>
        <dbReference type="Proteomes" id="UP000006727"/>
    </source>
</evidence>
<dbReference type="InterPro" id="IPR036955">
    <property type="entry name" value="AP2/ERF_dom_sf"/>
</dbReference>
<accession>A0A2K1KJ44</accession>
<evidence type="ECO:0000256" key="3">
    <source>
        <dbReference type="ARBA" id="ARBA00023125"/>
    </source>
</evidence>
<dbReference type="Proteomes" id="UP000006727">
    <property type="component" value="Chromosome 5"/>
</dbReference>
<evidence type="ECO:0000313" key="9">
    <source>
        <dbReference type="EnsemblPlants" id="Pp3c5_10090V3.1"/>
    </source>
</evidence>
<dbReference type="PaxDb" id="3218-PP1S64_206V6.1"/>
<dbReference type="GO" id="GO:0003700">
    <property type="term" value="F:DNA-binding transcription factor activity"/>
    <property type="evidence" value="ECO:0007669"/>
    <property type="project" value="InterPro"/>
</dbReference>
<keyword evidence="2" id="KW-0805">Transcription regulation</keyword>
<dbReference type="GO" id="GO:0005634">
    <property type="term" value="C:nucleus"/>
    <property type="evidence" value="ECO:0007669"/>
    <property type="project" value="UniProtKB-SubCell"/>
</dbReference>
<proteinExistence type="predicted"/>
<evidence type="ECO:0000259" key="7">
    <source>
        <dbReference type="PROSITE" id="PS51032"/>
    </source>
</evidence>
<organism evidence="8">
    <name type="scientific">Physcomitrium patens</name>
    <name type="common">Spreading-leaved earth moss</name>
    <name type="synonym">Physcomitrella patens</name>
    <dbReference type="NCBI Taxonomy" id="3218"/>
    <lineage>
        <taxon>Eukaryota</taxon>
        <taxon>Viridiplantae</taxon>
        <taxon>Streptophyta</taxon>
        <taxon>Embryophyta</taxon>
        <taxon>Bryophyta</taxon>
        <taxon>Bryophytina</taxon>
        <taxon>Bryopsida</taxon>
        <taxon>Funariidae</taxon>
        <taxon>Funariales</taxon>
        <taxon>Funariaceae</taxon>
        <taxon>Physcomitrium</taxon>
    </lineage>
</organism>
<dbReference type="GO" id="GO:0003677">
    <property type="term" value="F:DNA binding"/>
    <property type="evidence" value="ECO:0007669"/>
    <property type="project" value="UniProtKB-KW"/>
</dbReference>
<gene>
    <name evidence="8" type="ORF">PHYPA_007475</name>
</gene>
<dbReference type="Gramene" id="Pp3c5_10090V3.1">
    <property type="protein sequence ID" value="Pp3c5_10090V3.1"/>
    <property type="gene ID" value="Pp3c5_10090"/>
</dbReference>
<keyword evidence="10" id="KW-1185">Reference proteome</keyword>
<keyword evidence="5" id="KW-0539">Nucleus</keyword>
<dbReference type="EMBL" id="ABEU02000005">
    <property type="protein sequence ID" value="PNR53800.1"/>
    <property type="molecule type" value="Genomic_DNA"/>
</dbReference>
<keyword evidence="3" id="KW-0238">DNA-binding</keyword>
<evidence type="ECO:0000256" key="1">
    <source>
        <dbReference type="ARBA" id="ARBA00004123"/>
    </source>
</evidence>
<evidence type="ECO:0000256" key="2">
    <source>
        <dbReference type="ARBA" id="ARBA00023015"/>
    </source>
</evidence>
<keyword evidence="4" id="KW-0804">Transcription</keyword>
<reference evidence="8 10" key="1">
    <citation type="journal article" date="2008" name="Science">
        <title>The Physcomitrella genome reveals evolutionary insights into the conquest of land by plants.</title>
        <authorList>
            <person name="Rensing S."/>
            <person name="Lang D."/>
            <person name="Zimmer A."/>
            <person name="Terry A."/>
            <person name="Salamov A."/>
            <person name="Shapiro H."/>
            <person name="Nishiyama T."/>
            <person name="Perroud P.-F."/>
            <person name="Lindquist E."/>
            <person name="Kamisugi Y."/>
            <person name="Tanahashi T."/>
            <person name="Sakakibara K."/>
            <person name="Fujita T."/>
            <person name="Oishi K."/>
            <person name="Shin-I T."/>
            <person name="Kuroki Y."/>
            <person name="Toyoda A."/>
            <person name="Suzuki Y."/>
            <person name="Hashimoto A."/>
            <person name="Yamaguchi K."/>
            <person name="Sugano A."/>
            <person name="Kohara Y."/>
            <person name="Fujiyama A."/>
            <person name="Anterola A."/>
            <person name="Aoki S."/>
            <person name="Ashton N."/>
            <person name="Barbazuk W.B."/>
            <person name="Barker E."/>
            <person name="Bennetzen J."/>
            <person name="Bezanilla M."/>
            <person name="Blankenship R."/>
            <person name="Cho S.H."/>
            <person name="Dutcher S."/>
            <person name="Estelle M."/>
            <person name="Fawcett J.A."/>
            <person name="Gundlach H."/>
            <person name="Hanada K."/>
            <person name="Heyl A."/>
            <person name="Hicks K.A."/>
            <person name="Hugh J."/>
            <person name="Lohr M."/>
            <person name="Mayer K."/>
            <person name="Melkozernov A."/>
            <person name="Murata T."/>
            <person name="Nelson D."/>
            <person name="Pils B."/>
            <person name="Prigge M."/>
            <person name="Reiss B."/>
            <person name="Renner T."/>
            <person name="Rombauts S."/>
            <person name="Rushton P."/>
            <person name="Sanderfoot A."/>
            <person name="Schween G."/>
            <person name="Shiu S.-H."/>
            <person name="Stueber K."/>
            <person name="Theodoulou F.L."/>
            <person name="Tu H."/>
            <person name="Van de Peer Y."/>
            <person name="Verrier P.J."/>
            <person name="Waters E."/>
            <person name="Wood A."/>
            <person name="Yang L."/>
            <person name="Cove D."/>
            <person name="Cuming A."/>
            <person name="Hasebe M."/>
            <person name="Lucas S."/>
            <person name="Mishler D.B."/>
            <person name="Reski R."/>
            <person name="Grigoriev I."/>
            <person name="Quatrano R.S."/>
            <person name="Boore J.L."/>
        </authorList>
    </citation>
    <scope>NUCLEOTIDE SEQUENCE [LARGE SCALE GENOMIC DNA]</scope>
    <source>
        <strain evidence="9 10">cv. Gransden 2004</strain>
    </source>
</reference>
<dbReference type="PROSITE" id="PS51032">
    <property type="entry name" value="AP2_ERF"/>
    <property type="match status" value="1"/>
</dbReference>
<dbReference type="AlphaFoldDB" id="A0A2K1KJ44"/>
<dbReference type="SUPFAM" id="SSF54171">
    <property type="entry name" value="DNA-binding domain"/>
    <property type="match status" value="1"/>
</dbReference>
<protein>
    <recommendedName>
        <fullName evidence="7">AP2/ERF domain-containing protein</fullName>
    </recommendedName>
</protein>
<feature type="region of interest" description="Disordered" evidence="6">
    <location>
        <begin position="153"/>
        <end position="177"/>
    </location>
</feature>
<evidence type="ECO:0000256" key="4">
    <source>
        <dbReference type="ARBA" id="ARBA00023163"/>
    </source>
</evidence>